<accession>A0A418ZZ39</accession>
<proteinExistence type="predicted"/>
<organism evidence="3 4">
    <name type="scientific">Paracoccus siganidrum</name>
    <dbReference type="NCBI Taxonomy" id="1276757"/>
    <lineage>
        <taxon>Bacteria</taxon>
        <taxon>Pseudomonadati</taxon>
        <taxon>Pseudomonadota</taxon>
        <taxon>Alphaproteobacteria</taxon>
        <taxon>Rhodobacterales</taxon>
        <taxon>Paracoccaceae</taxon>
        <taxon>Paracoccus</taxon>
    </lineage>
</organism>
<evidence type="ECO:0000313" key="4">
    <source>
        <dbReference type="Proteomes" id="UP000283587"/>
    </source>
</evidence>
<dbReference type="OrthoDB" id="9768004at2"/>
<comment type="caution">
    <text evidence="3">The sequence shown here is derived from an EMBL/GenBank/DDBJ whole genome shotgun (WGS) entry which is preliminary data.</text>
</comment>
<dbReference type="PANTHER" id="PTHR23150:SF19">
    <property type="entry name" value="FORMYLGLYCINE-GENERATING ENZYME"/>
    <property type="match status" value="1"/>
</dbReference>
<protein>
    <submittedName>
        <fullName evidence="3">Formylglycine-generating enzyme family protein</fullName>
    </submittedName>
</protein>
<dbReference type="SUPFAM" id="SSF56436">
    <property type="entry name" value="C-type lectin-like"/>
    <property type="match status" value="1"/>
</dbReference>
<feature type="domain" description="Sulfatase-modifying factor enzyme-like" evidence="2">
    <location>
        <begin position="84"/>
        <end position="307"/>
    </location>
</feature>
<dbReference type="EMBL" id="QZEW01000105">
    <property type="protein sequence ID" value="RJL05835.1"/>
    <property type="molecule type" value="Genomic_DNA"/>
</dbReference>
<evidence type="ECO:0000256" key="1">
    <source>
        <dbReference type="SAM" id="MobiDB-lite"/>
    </source>
</evidence>
<dbReference type="Pfam" id="PF03781">
    <property type="entry name" value="FGE-sulfatase"/>
    <property type="match status" value="1"/>
</dbReference>
<dbReference type="Gene3D" id="3.90.1580.10">
    <property type="entry name" value="paralog of FGE (formylglycine-generating enzyme)"/>
    <property type="match status" value="1"/>
</dbReference>
<dbReference type="InterPro" id="IPR042095">
    <property type="entry name" value="SUMF_sf"/>
</dbReference>
<dbReference type="AlphaFoldDB" id="A0A418ZZ39"/>
<dbReference type="InterPro" id="IPR005532">
    <property type="entry name" value="SUMF_dom"/>
</dbReference>
<gene>
    <name evidence="3" type="ORF">D3P05_18940</name>
</gene>
<reference evidence="4" key="1">
    <citation type="submission" date="2018-09" db="EMBL/GenBank/DDBJ databases">
        <title>Paracoccus onubensis nov. sp. a moderate halophilic bacterium isolated from Gruta de las Maravillas (Aracena, Spain).</title>
        <authorList>
            <person name="Jurado V."/>
            <person name="Gutierrez-Patricio S."/>
            <person name="Gonzalez-Pimentel J.L."/>
            <person name="Miller A.Z."/>
            <person name="Laiz L."/>
            <person name="Saiz-Jimenez C."/>
        </authorList>
    </citation>
    <scope>NUCLEOTIDE SEQUENCE [LARGE SCALE GENOMIC DNA]</scope>
    <source>
        <strain evidence="4">DSM 26381</strain>
    </source>
</reference>
<dbReference type="GO" id="GO:0120147">
    <property type="term" value="F:formylglycine-generating oxidase activity"/>
    <property type="evidence" value="ECO:0007669"/>
    <property type="project" value="TreeGrafter"/>
</dbReference>
<dbReference type="InterPro" id="IPR016187">
    <property type="entry name" value="CTDL_fold"/>
</dbReference>
<name>A0A418ZZ39_9RHOB</name>
<feature type="region of interest" description="Disordered" evidence="1">
    <location>
        <begin position="1"/>
        <end position="39"/>
    </location>
</feature>
<sequence>MGALRYGDGPRRATRSGRGESRQAGGIAGGMDRLRGPHRRARRAIARIYRSRPMEAQHMQSAPSFQNRRHHYLERSPPPGAPPYPDTVWVPGGDFRLGSDRFYPEEAPVRSVEVRDFWMDRAPVTNAVFACFVSETGYVTTAERGANSDRHRGIDPALLQPSGLVFDAPAGVVPLNDPRRWWRFTPGASWRLPYGRPLAGVGASGHPVVQVSHLDAHAFAEWMGKALSTEAEWEFVARGGLDGATFCWGDREIPTGGRRLANTWQGPFPYKNSREDGYRYTSLIRSYPANGYGLCDMTGNLWEWTADRA</sequence>
<evidence type="ECO:0000313" key="3">
    <source>
        <dbReference type="EMBL" id="RJL05835.1"/>
    </source>
</evidence>
<dbReference type="Proteomes" id="UP000283587">
    <property type="component" value="Unassembled WGS sequence"/>
</dbReference>
<keyword evidence="4" id="KW-1185">Reference proteome</keyword>
<dbReference type="InterPro" id="IPR051043">
    <property type="entry name" value="Sulfatase_Mod_Factor_Kinase"/>
</dbReference>
<evidence type="ECO:0000259" key="2">
    <source>
        <dbReference type="Pfam" id="PF03781"/>
    </source>
</evidence>
<dbReference type="PANTHER" id="PTHR23150">
    <property type="entry name" value="SULFATASE MODIFYING FACTOR 1, 2"/>
    <property type="match status" value="1"/>
</dbReference>